<keyword evidence="1" id="KW-0472">Membrane</keyword>
<dbReference type="SUPFAM" id="SSF82866">
    <property type="entry name" value="Multidrug efflux transporter AcrB transmembrane domain"/>
    <property type="match status" value="1"/>
</dbReference>
<dbReference type="InterPro" id="IPR001036">
    <property type="entry name" value="Acrflvin-R"/>
</dbReference>
<dbReference type="Proteomes" id="UP000254340">
    <property type="component" value="Unassembled WGS sequence"/>
</dbReference>
<proteinExistence type="predicted"/>
<dbReference type="Gene3D" id="1.20.1640.10">
    <property type="entry name" value="Multidrug efflux transporter AcrB transmembrane domain"/>
    <property type="match status" value="1"/>
</dbReference>
<keyword evidence="1" id="KW-1133">Transmembrane helix</keyword>
<evidence type="ECO:0000313" key="2">
    <source>
        <dbReference type="EMBL" id="STT84970.1"/>
    </source>
</evidence>
<keyword evidence="1" id="KW-0812">Transmembrane</keyword>
<organism evidence="2 3">
    <name type="scientific">Klebsiella pneumoniae</name>
    <dbReference type="NCBI Taxonomy" id="573"/>
    <lineage>
        <taxon>Bacteria</taxon>
        <taxon>Pseudomonadati</taxon>
        <taxon>Pseudomonadota</taxon>
        <taxon>Gammaproteobacteria</taxon>
        <taxon>Enterobacterales</taxon>
        <taxon>Enterobacteriaceae</taxon>
        <taxon>Klebsiella/Raoultella group</taxon>
        <taxon>Klebsiella</taxon>
        <taxon>Klebsiella pneumoniae complex</taxon>
    </lineage>
</organism>
<dbReference type="GO" id="GO:0022857">
    <property type="term" value="F:transmembrane transporter activity"/>
    <property type="evidence" value="ECO:0007669"/>
    <property type="project" value="InterPro"/>
</dbReference>
<feature type="transmembrane region" description="Helical" evidence="1">
    <location>
        <begin position="20"/>
        <end position="43"/>
    </location>
</feature>
<name>A0A377XQ41_KLEPN</name>
<accession>A0A377XQ41</accession>
<gene>
    <name evidence="2" type="primary">bepG_2</name>
    <name evidence="2" type="ORF">NCTC5047_06034</name>
</gene>
<dbReference type="AlphaFoldDB" id="A0A377XQ41"/>
<dbReference type="GO" id="GO:0016020">
    <property type="term" value="C:membrane"/>
    <property type="evidence" value="ECO:0007669"/>
    <property type="project" value="InterPro"/>
</dbReference>
<evidence type="ECO:0000313" key="3">
    <source>
        <dbReference type="Proteomes" id="UP000254340"/>
    </source>
</evidence>
<evidence type="ECO:0000256" key="1">
    <source>
        <dbReference type="SAM" id="Phobius"/>
    </source>
</evidence>
<dbReference type="Pfam" id="PF00873">
    <property type="entry name" value="ACR_tran"/>
    <property type="match status" value="1"/>
</dbReference>
<dbReference type="EMBL" id="UGLH01000006">
    <property type="protein sequence ID" value="STT84970.1"/>
    <property type="molecule type" value="Genomic_DNA"/>
</dbReference>
<protein>
    <submittedName>
        <fullName evidence="2">RND multidrug efflux transporter, Acriflavin resistance protein</fullName>
    </submittedName>
</protein>
<sequence>MPMMLATGAGAQSRRIIGTTVFSGMLVATMVGILFIPSLYVLFQRMREWAHRRG</sequence>
<reference evidence="2 3" key="1">
    <citation type="submission" date="2018-06" db="EMBL/GenBank/DDBJ databases">
        <authorList>
            <consortium name="Pathogen Informatics"/>
            <person name="Doyle S."/>
        </authorList>
    </citation>
    <scope>NUCLEOTIDE SEQUENCE [LARGE SCALE GENOMIC DNA]</scope>
    <source>
        <strain evidence="2 3">NCTC5047</strain>
    </source>
</reference>